<organism evidence="3 4">
    <name type="scientific">Heligmosomoides polygyrus</name>
    <name type="common">Parasitic roundworm</name>
    <dbReference type="NCBI Taxonomy" id="6339"/>
    <lineage>
        <taxon>Eukaryota</taxon>
        <taxon>Metazoa</taxon>
        <taxon>Ecdysozoa</taxon>
        <taxon>Nematoda</taxon>
        <taxon>Chromadorea</taxon>
        <taxon>Rhabditida</taxon>
        <taxon>Rhabditina</taxon>
        <taxon>Rhabditomorpha</taxon>
        <taxon>Strongyloidea</taxon>
        <taxon>Heligmosomidae</taxon>
        <taxon>Heligmosomoides</taxon>
    </lineage>
</organism>
<sequence>MEAMILMEGEDRTIADLQAQLANLTSQVRQLSEKQPRAGNVAVLRNLQKDFERTEEFHSTAIDICNVIEEEPDKFMRVSNLLGTLGKCKHDECRRR</sequence>
<accession>A0A183G7D3</accession>
<reference evidence="4" key="2">
    <citation type="submission" date="2019-09" db="UniProtKB">
        <authorList>
            <consortium name="WormBaseParasite"/>
        </authorList>
    </citation>
    <scope>IDENTIFICATION</scope>
</reference>
<proteinExistence type="predicted"/>
<keyword evidence="3" id="KW-1185">Reference proteome</keyword>
<accession>A0A3P8BTD7</accession>
<keyword evidence="1" id="KW-0175">Coiled coil</keyword>
<reference evidence="2 3" key="1">
    <citation type="submission" date="2018-11" db="EMBL/GenBank/DDBJ databases">
        <authorList>
            <consortium name="Pathogen Informatics"/>
        </authorList>
    </citation>
    <scope>NUCLEOTIDE SEQUENCE [LARGE SCALE GENOMIC DNA]</scope>
</reference>
<evidence type="ECO:0000313" key="2">
    <source>
        <dbReference type="EMBL" id="VDP09595.1"/>
    </source>
</evidence>
<dbReference type="EMBL" id="UZAH01030180">
    <property type="protein sequence ID" value="VDP09595.1"/>
    <property type="molecule type" value="Genomic_DNA"/>
</dbReference>
<evidence type="ECO:0000313" key="4">
    <source>
        <dbReference type="WBParaSite" id="HPBE_0001768501-mRNA-1"/>
    </source>
</evidence>
<feature type="coiled-coil region" evidence="1">
    <location>
        <begin position="7"/>
        <end position="34"/>
    </location>
</feature>
<gene>
    <name evidence="2" type="ORF">HPBE_LOCUS17684</name>
</gene>
<name>A0A183G7D3_HELPZ</name>
<dbReference type="WBParaSite" id="HPBE_0001768501-mRNA-1">
    <property type="protein sequence ID" value="HPBE_0001768501-mRNA-1"/>
    <property type="gene ID" value="HPBE_0001768501"/>
</dbReference>
<evidence type="ECO:0000256" key="1">
    <source>
        <dbReference type="SAM" id="Coils"/>
    </source>
</evidence>
<dbReference type="Proteomes" id="UP000050761">
    <property type="component" value="Unassembled WGS sequence"/>
</dbReference>
<evidence type="ECO:0000313" key="3">
    <source>
        <dbReference type="Proteomes" id="UP000050761"/>
    </source>
</evidence>
<dbReference type="AlphaFoldDB" id="A0A183G7D3"/>
<protein>
    <submittedName>
        <fullName evidence="4">ALIX_LYPXL_bnd domain-containing protein</fullName>
    </submittedName>
</protein>